<evidence type="ECO:0000256" key="1">
    <source>
        <dbReference type="ARBA" id="ARBA00004141"/>
    </source>
</evidence>
<feature type="transmembrane region" description="Helical" evidence="12">
    <location>
        <begin position="395"/>
        <end position="411"/>
    </location>
</feature>
<dbReference type="GO" id="GO:0008076">
    <property type="term" value="C:voltage-gated potassium channel complex"/>
    <property type="evidence" value="ECO:0007669"/>
    <property type="project" value="InterPro"/>
</dbReference>
<dbReference type="InterPro" id="IPR027359">
    <property type="entry name" value="Volt_channel_dom_sf"/>
</dbReference>
<dbReference type="SUPFAM" id="SSF81324">
    <property type="entry name" value="Voltage-gated potassium channels"/>
    <property type="match status" value="1"/>
</dbReference>
<evidence type="ECO:0000256" key="8">
    <source>
        <dbReference type="ARBA" id="ARBA00022989"/>
    </source>
</evidence>
<keyword evidence="9" id="KW-0406">Ion transport</keyword>
<evidence type="ECO:0000256" key="6">
    <source>
        <dbReference type="ARBA" id="ARBA00022882"/>
    </source>
</evidence>
<keyword evidence="4 12" id="KW-0812">Transmembrane</keyword>
<dbReference type="GO" id="GO:0005251">
    <property type="term" value="F:delayed rectifier potassium channel activity"/>
    <property type="evidence" value="ECO:0007669"/>
    <property type="project" value="TreeGrafter"/>
</dbReference>
<keyword evidence="6" id="KW-0851">Voltage-gated channel</keyword>
<evidence type="ECO:0000256" key="4">
    <source>
        <dbReference type="ARBA" id="ARBA00022692"/>
    </source>
</evidence>
<dbReference type="PANTHER" id="PTHR11537">
    <property type="entry name" value="VOLTAGE-GATED POTASSIUM CHANNEL"/>
    <property type="match status" value="1"/>
</dbReference>
<dbReference type="Pfam" id="PF02214">
    <property type="entry name" value="BTB_2"/>
    <property type="match status" value="1"/>
</dbReference>
<protein>
    <recommendedName>
        <fullName evidence="16">BTB domain-containing protein</fullName>
    </recommendedName>
</protein>
<evidence type="ECO:0000256" key="12">
    <source>
        <dbReference type="SAM" id="Phobius"/>
    </source>
</evidence>
<dbReference type="CDD" id="cd18317">
    <property type="entry name" value="BTB_POZ_Kv"/>
    <property type="match status" value="1"/>
</dbReference>
<dbReference type="Gene3D" id="3.30.710.10">
    <property type="entry name" value="Potassium Channel Kv1.1, Chain A"/>
    <property type="match status" value="1"/>
</dbReference>
<keyword evidence="8 12" id="KW-1133">Transmembrane helix</keyword>
<evidence type="ECO:0000256" key="9">
    <source>
        <dbReference type="ARBA" id="ARBA00023065"/>
    </source>
</evidence>
<dbReference type="Pfam" id="PF00520">
    <property type="entry name" value="Ion_trans"/>
    <property type="match status" value="1"/>
</dbReference>
<evidence type="ECO:0000256" key="2">
    <source>
        <dbReference type="ARBA" id="ARBA00022448"/>
    </source>
</evidence>
<dbReference type="GO" id="GO:0001508">
    <property type="term" value="P:action potential"/>
    <property type="evidence" value="ECO:0007669"/>
    <property type="project" value="TreeGrafter"/>
</dbReference>
<accession>A0A1I8EVT5</accession>
<dbReference type="PRINTS" id="PR00169">
    <property type="entry name" value="KCHANNEL"/>
</dbReference>
<dbReference type="SUPFAM" id="SSF54695">
    <property type="entry name" value="POZ domain"/>
    <property type="match status" value="1"/>
</dbReference>
<reference evidence="15" key="1">
    <citation type="submission" date="2016-11" db="UniProtKB">
        <authorList>
            <consortium name="WormBaseParasite"/>
        </authorList>
    </citation>
    <scope>IDENTIFICATION</scope>
    <source>
        <strain evidence="15">pt0022</strain>
    </source>
</reference>
<keyword evidence="5" id="KW-0631">Potassium channel</keyword>
<feature type="domain" description="Potassium channel tetramerisation-type BTB" evidence="14">
    <location>
        <begin position="91"/>
        <end position="184"/>
    </location>
</feature>
<organism evidence="15">
    <name type="scientific">Wuchereria bancrofti</name>
    <dbReference type="NCBI Taxonomy" id="6293"/>
    <lineage>
        <taxon>Eukaryota</taxon>
        <taxon>Metazoa</taxon>
        <taxon>Ecdysozoa</taxon>
        <taxon>Nematoda</taxon>
        <taxon>Chromadorea</taxon>
        <taxon>Rhabditida</taxon>
        <taxon>Spirurina</taxon>
        <taxon>Spiruromorpha</taxon>
        <taxon>Filarioidea</taxon>
        <taxon>Onchocercidae</taxon>
        <taxon>Wuchereria</taxon>
    </lineage>
</organism>
<evidence type="ECO:0000259" key="13">
    <source>
        <dbReference type="Pfam" id="PF00520"/>
    </source>
</evidence>
<dbReference type="AlphaFoldDB" id="A0A1I8EVT5"/>
<keyword evidence="10 12" id="KW-0472">Membrane</keyword>
<evidence type="ECO:0000256" key="11">
    <source>
        <dbReference type="ARBA" id="ARBA00023303"/>
    </source>
</evidence>
<feature type="transmembrane region" description="Helical" evidence="12">
    <location>
        <begin position="238"/>
        <end position="260"/>
    </location>
</feature>
<dbReference type="InterPro" id="IPR028325">
    <property type="entry name" value="VG_K_chnl"/>
</dbReference>
<dbReference type="Gene3D" id="1.10.287.70">
    <property type="match status" value="1"/>
</dbReference>
<evidence type="ECO:0000256" key="7">
    <source>
        <dbReference type="ARBA" id="ARBA00022958"/>
    </source>
</evidence>
<feature type="transmembrane region" description="Helical" evidence="12">
    <location>
        <begin position="321"/>
        <end position="345"/>
    </location>
</feature>
<keyword evidence="11" id="KW-0407">Ion channel</keyword>
<dbReference type="PANTHER" id="PTHR11537:SF254">
    <property type="entry name" value="POTASSIUM VOLTAGE-GATED CHANNEL PROTEIN SHAB"/>
    <property type="match status" value="1"/>
</dbReference>
<proteinExistence type="predicted"/>
<keyword evidence="3" id="KW-0633">Potassium transport</keyword>
<evidence type="ECO:0000256" key="3">
    <source>
        <dbReference type="ARBA" id="ARBA00022538"/>
    </source>
</evidence>
<comment type="subcellular location">
    <subcellularLocation>
        <location evidence="1">Membrane</location>
        <topology evidence="1">Multi-pass membrane protein</topology>
    </subcellularLocation>
</comment>
<evidence type="ECO:0000256" key="5">
    <source>
        <dbReference type="ARBA" id="ARBA00022826"/>
    </source>
</evidence>
<name>A0A1I8EVT5_WUCBA</name>
<evidence type="ECO:0000313" key="15">
    <source>
        <dbReference type="WBParaSite" id="maker-PairedContig_5712-snap-gene-0.4-mRNA-1"/>
    </source>
</evidence>
<dbReference type="STRING" id="6293.A0A1I8EVT5"/>
<sequence>MNGLILQESVMATSTRGIRRKNRCFEHYNDEMIRRSICISQFLKDSQTISLKSNYITSIINDIISSSNEAENMPQSQLGFITDSNNADIFLRLNIGGTHFLIRNETVLRRKTGLLSLIVRWPHEKRIPLADAYLENTNEYYFERSALLFNVIYQFYLTGLIHLPENLCLKDLLNELDYWCIAPDKYLAECCCFNRIDNQLDSFKSSTETDQADYFRHLRFGEYRLQIWNLMEVPSSSCAAQIFTTLSVLFVFISILGLVLGSLPEFQLKTNFTTTIDSKSFQMVEMEPLPVFERLEFICIIWFIFEYALKMLISYDRMSTFLRLMNIIDLLAILPFIIEIALNLVGFNTKNMRDLKFAFLVIRVLRVLRVIRILKLGRYSIGLQMFGRTLRVRGFSLKTFHYYIFYFFFFLKNLKLYFTLCKTASFRQLSMMAMVVLTGVIFFSTLVYFIEKDVEGSQFYSIPAACWW</sequence>
<evidence type="ECO:0000259" key="14">
    <source>
        <dbReference type="Pfam" id="PF02214"/>
    </source>
</evidence>
<dbReference type="InterPro" id="IPR005821">
    <property type="entry name" value="Ion_trans_dom"/>
</dbReference>
<evidence type="ECO:0000256" key="10">
    <source>
        <dbReference type="ARBA" id="ARBA00023136"/>
    </source>
</evidence>
<evidence type="ECO:0008006" key="16">
    <source>
        <dbReference type="Google" id="ProtNLM"/>
    </source>
</evidence>
<dbReference type="InterPro" id="IPR003131">
    <property type="entry name" value="T1-type_BTB"/>
</dbReference>
<keyword evidence="2" id="KW-0813">Transport</keyword>
<feature type="domain" description="Ion transport" evidence="13">
    <location>
        <begin position="241"/>
        <end position="409"/>
    </location>
</feature>
<dbReference type="Gene3D" id="1.20.120.350">
    <property type="entry name" value="Voltage-gated potassium channels. Chain C"/>
    <property type="match status" value="1"/>
</dbReference>
<keyword evidence="7" id="KW-0630">Potassium</keyword>
<feature type="transmembrane region" description="Helical" evidence="12">
    <location>
        <begin position="291"/>
        <end position="309"/>
    </location>
</feature>
<dbReference type="WBParaSite" id="maker-PairedContig_5712-snap-gene-0.4-mRNA-1">
    <property type="protein sequence ID" value="maker-PairedContig_5712-snap-gene-0.4-mRNA-1"/>
    <property type="gene ID" value="maker-PairedContig_5712-snap-gene-0.4"/>
</dbReference>
<dbReference type="GO" id="GO:0051260">
    <property type="term" value="P:protein homooligomerization"/>
    <property type="evidence" value="ECO:0007669"/>
    <property type="project" value="InterPro"/>
</dbReference>
<feature type="transmembrane region" description="Helical" evidence="12">
    <location>
        <begin position="431"/>
        <end position="450"/>
    </location>
</feature>
<dbReference type="InterPro" id="IPR011333">
    <property type="entry name" value="SKP1/BTB/POZ_sf"/>
</dbReference>